<evidence type="ECO:0000313" key="1">
    <source>
        <dbReference type="EMBL" id="TYG86072.1"/>
    </source>
</evidence>
<accession>A0A5D2DYK2</accession>
<protein>
    <submittedName>
        <fullName evidence="1">Uncharacterized protein</fullName>
    </submittedName>
</protein>
<dbReference type="AlphaFoldDB" id="A0A5D2DYK2"/>
<dbReference type="EMBL" id="CM017700">
    <property type="protein sequence ID" value="TYG86072.1"/>
    <property type="molecule type" value="Genomic_DNA"/>
</dbReference>
<evidence type="ECO:0000313" key="2">
    <source>
        <dbReference type="Proteomes" id="UP000323506"/>
    </source>
</evidence>
<name>A0A5D2DYK2_GOSDA</name>
<keyword evidence="2" id="KW-1185">Reference proteome</keyword>
<organism evidence="1 2">
    <name type="scientific">Gossypium darwinii</name>
    <name type="common">Darwin's cotton</name>
    <name type="synonym">Gossypium barbadense var. darwinii</name>
    <dbReference type="NCBI Taxonomy" id="34276"/>
    <lineage>
        <taxon>Eukaryota</taxon>
        <taxon>Viridiplantae</taxon>
        <taxon>Streptophyta</taxon>
        <taxon>Embryophyta</taxon>
        <taxon>Tracheophyta</taxon>
        <taxon>Spermatophyta</taxon>
        <taxon>Magnoliopsida</taxon>
        <taxon>eudicotyledons</taxon>
        <taxon>Gunneridae</taxon>
        <taxon>Pentapetalae</taxon>
        <taxon>rosids</taxon>
        <taxon>malvids</taxon>
        <taxon>Malvales</taxon>
        <taxon>Malvaceae</taxon>
        <taxon>Malvoideae</taxon>
        <taxon>Gossypium</taxon>
    </lineage>
</organism>
<dbReference type="Proteomes" id="UP000323506">
    <property type="component" value="Chromosome A13"/>
</dbReference>
<gene>
    <name evidence="1" type="ORF">ES288_A13G106300v1</name>
</gene>
<sequence>MGHVESRVNQQGPPCKAVAWLREPTGAVAKVNPNLGDLSMTRMKLGGEMPLEPKASWFSPKCVEAQQLTGHLGVKHCFGAGRESGTKSRQTLNTRYDLKITGVEVGQ</sequence>
<reference evidence="1 2" key="1">
    <citation type="submission" date="2019-06" db="EMBL/GenBank/DDBJ databases">
        <title>WGS assembly of Gossypium darwinii.</title>
        <authorList>
            <person name="Chen Z.J."/>
            <person name="Sreedasyam A."/>
            <person name="Ando A."/>
            <person name="Song Q."/>
            <person name="De L."/>
            <person name="Hulse-Kemp A."/>
            <person name="Ding M."/>
            <person name="Ye W."/>
            <person name="Kirkbride R."/>
            <person name="Jenkins J."/>
            <person name="Plott C."/>
            <person name="Lovell J."/>
            <person name="Lin Y.-M."/>
            <person name="Vaughn R."/>
            <person name="Liu B."/>
            <person name="Li W."/>
            <person name="Simpson S."/>
            <person name="Scheffler B."/>
            <person name="Saski C."/>
            <person name="Grover C."/>
            <person name="Hu G."/>
            <person name="Conover J."/>
            <person name="Carlson J."/>
            <person name="Shu S."/>
            <person name="Boston L."/>
            <person name="Williams M."/>
            <person name="Peterson D."/>
            <person name="Mcgee K."/>
            <person name="Jones D."/>
            <person name="Wendel J."/>
            <person name="Stelly D."/>
            <person name="Grimwood J."/>
            <person name="Schmutz J."/>
        </authorList>
    </citation>
    <scope>NUCLEOTIDE SEQUENCE [LARGE SCALE GENOMIC DNA]</scope>
    <source>
        <strain evidence="1">1808015.09</strain>
    </source>
</reference>
<proteinExistence type="predicted"/>